<protein>
    <recommendedName>
        <fullName evidence="4">Transmembrane protein</fullName>
    </recommendedName>
</protein>
<reference evidence="2 3" key="1">
    <citation type="submission" date="2020-05" db="EMBL/GenBank/DDBJ databases">
        <authorList>
            <person name="Campoy J."/>
            <person name="Schneeberger K."/>
            <person name="Spophaly S."/>
        </authorList>
    </citation>
    <scope>NUCLEOTIDE SEQUENCE [LARGE SCALE GENOMIC DNA]</scope>
    <source>
        <strain evidence="2">PruArmRojPasFocal</strain>
    </source>
</reference>
<evidence type="ECO:0000313" key="2">
    <source>
        <dbReference type="EMBL" id="CAB4269386.1"/>
    </source>
</evidence>
<gene>
    <name evidence="2" type="ORF">CURHAP_LOCUS14911</name>
</gene>
<evidence type="ECO:0000256" key="1">
    <source>
        <dbReference type="SAM" id="Phobius"/>
    </source>
</evidence>
<dbReference type="AlphaFoldDB" id="A0A6J5TZQ5"/>
<dbReference type="EMBL" id="CAEKDK010000002">
    <property type="protein sequence ID" value="CAB4269386.1"/>
    <property type="molecule type" value="Genomic_DNA"/>
</dbReference>
<dbReference type="Proteomes" id="UP000507222">
    <property type="component" value="Unassembled WGS sequence"/>
</dbReference>
<keyword evidence="1" id="KW-0812">Transmembrane</keyword>
<evidence type="ECO:0008006" key="4">
    <source>
        <dbReference type="Google" id="ProtNLM"/>
    </source>
</evidence>
<accession>A0A6J5TZQ5</accession>
<sequence>MRESEPHGQFRILGGDSLCVQRVGFVQGRGGCDFWVWYDVEMCERSKVVIPVLLKKRDKLENSLAKARRRKKVLWAVLVVSWMLIAMFFFGGNGGSDGLKLKTLKLA</sequence>
<proteinExistence type="predicted"/>
<keyword evidence="1" id="KW-1133">Transmembrane helix</keyword>
<keyword evidence="1" id="KW-0472">Membrane</keyword>
<organism evidence="2 3">
    <name type="scientific">Prunus armeniaca</name>
    <name type="common">Apricot</name>
    <name type="synonym">Armeniaca vulgaris</name>
    <dbReference type="NCBI Taxonomy" id="36596"/>
    <lineage>
        <taxon>Eukaryota</taxon>
        <taxon>Viridiplantae</taxon>
        <taxon>Streptophyta</taxon>
        <taxon>Embryophyta</taxon>
        <taxon>Tracheophyta</taxon>
        <taxon>Spermatophyta</taxon>
        <taxon>Magnoliopsida</taxon>
        <taxon>eudicotyledons</taxon>
        <taxon>Gunneridae</taxon>
        <taxon>Pentapetalae</taxon>
        <taxon>rosids</taxon>
        <taxon>fabids</taxon>
        <taxon>Rosales</taxon>
        <taxon>Rosaceae</taxon>
        <taxon>Amygdaloideae</taxon>
        <taxon>Amygdaleae</taxon>
        <taxon>Prunus</taxon>
    </lineage>
</organism>
<evidence type="ECO:0000313" key="3">
    <source>
        <dbReference type="Proteomes" id="UP000507222"/>
    </source>
</evidence>
<feature type="transmembrane region" description="Helical" evidence="1">
    <location>
        <begin position="73"/>
        <end position="92"/>
    </location>
</feature>
<name>A0A6J5TZQ5_PRUAR</name>